<protein>
    <submittedName>
        <fullName evidence="2">Uncharacterized protein</fullName>
    </submittedName>
</protein>
<feature type="compositionally biased region" description="Basic and acidic residues" evidence="1">
    <location>
        <begin position="62"/>
        <end position="73"/>
    </location>
</feature>
<organism evidence="2 3">
    <name type="scientific">Nesidiocoris tenuis</name>
    <dbReference type="NCBI Taxonomy" id="355587"/>
    <lineage>
        <taxon>Eukaryota</taxon>
        <taxon>Metazoa</taxon>
        <taxon>Ecdysozoa</taxon>
        <taxon>Arthropoda</taxon>
        <taxon>Hexapoda</taxon>
        <taxon>Insecta</taxon>
        <taxon>Pterygota</taxon>
        <taxon>Neoptera</taxon>
        <taxon>Paraneoptera</taxon>
        <taxon>Hemiptera</taxon>
        <taxon>Heteroptera</taxon>
        <taxon>Panheteroptera</taxon>
        <taxon>Cimicomorpha</taxon>
        <taxon>Miridae</taxon>
        <taxon>Dicyphina</taxon>
        <taxon>Nesidiocoris</taxon>
    </lineage>
</organism>
<feature type="compositionally biased region" description="Polar residues" evidence="1">
    <location>
        <begin position="90"/>
        <end position="99"/>
    </location>
</feature>
<dbReference type="Proteomes" id="UP001307889">
    <property type="component" value="Chromosome 2"/>
</dbReference>
<proteinExistence type="predicted"/>
<reference evidence="2 3" key="1">
    <citation type="submission" date="2023-09" db="EMBL/GenBank/DDBJ databases">
        <title>Nesidiocoris tenuis whole genome shotgun sequence.</title>
        <authorList>
            <person name="Shibata T."/>
            <person name="Shimoda M."/>
            <person name="Kobayashi T."/>
            <person name="Uehara T."/>
        </authorList>
    </citation>
    <scope>NUCLEOTIDE SEQUENCE [LARGE SCALE GENOMIC DNA]</scope>
    <source>
        <strain evidence="2 3">Japan</strain>
    </source>
</reference>
<keyword evidence="3" id="KW-1185">Reference proteome</keyword>
<evidence type="ECO:0000313" key="3">
    <source>
        <dbReference type="Proteomes" id="UP001307889"/>
    </source>
</evidence>
<feature type="region of interest" description="Disordered" evidence="1">
    <location>
        <begin position="1"/>
        <end position="23"/>
    </location>
</feature>
<evidence type="ECO:0000256" key="1">
    <source>
        <dbReference type="SAM" id="MobiDB-lite"/>
    </source>
</evidence>
<gene>
    <name evidence="2" type="ORF">NTJ_02955</name>
</gene>
<dbReference type="EMBL" id="AP028910">
    <property type="protein sequence ID" value="BES90148.1"/>
    <property type="molecule type" value="Genomic_DNA"/>
</dbReference>
<accession>A0ABN7ACW8</accession>
<name>A0ABN7ACW8_9HEMI</name>
<sequence length="117" mass="12961">MIRRRTSEGECRTGNARDSRPGDVELPARKATLCRFCPLSATYWGRHWLRTGAALADETEADASRKRDGREAEGEPPPDELLGSRPLGSIDSQLSNSVPNLPPRISLPFSENFRKSP</sequence>
<feature type="region of interest" description="Disordered" evidence="1">
    <location>
        <begin position="55"/>
        <end position="117"/>
    </location>
</feature>
<evidence type="ECO:0000313" key="2">
    <source>
        <dbReference type="EMBL" id="BES90148.1"/>
    </source>
</evidence>